<dbReference type="GO" id="GO:0005737">
    <property type="term" value="C:cytoplasm"/>
    <property type="evidence" value="ECO:0007669"/>
    <property type="project" value="UniProtKB-SubCell"/>
</dbReference>
<dbReference type="SUPFAM" id="SSF88697">
    <property type="entry name" value="PUA domain-like"/>
    <property type="match status" value="1"/>
</dbReference>
<dbReference type="InterPro" id="IPR046886">
    <property type="entry name" value="RsmE_MTase_dom"/>
</dbReference>
<accession>A0A839ZEU3</accession>
<comment type="similarity">
    <text evidence="2 12">Belongs to the RNA methyltransferase RsmE family.</text>
</comment>
<evidence type="ECO:0000256" key="8">
    <source>
        <dbReference type="ARBA" id="ARBA00022679"/>
    </source>
</evidence>
<dbReference type="InterPro" id="IPR015947">
    <property type="entry name" value="PUA-like_sf"/>
</dbReference>
<organism evidence="14 15">
    <name type="scientific">Ancylobacter tetraedralis</name>
    <dbReference type="NCBI Taxonomy" id="217068"/>
    <lineage>
        <taxon>Bacteria</taxon>
        <taxon>Pseudomonadati</taxon>
        <taxon>Pseudomonadota</taxon>
        <taxon>Alphaproteobacteria</taxon>
        <taxon>Hyphomicrobiales</taxon>
        <taxon>Xanthobacteraceae</taxon>
        <taxon>Ancylobacter</taxon>
    </lineage>
</organism>
<dbReference type="NCBIfam" id="TIGR00046">
    <property type="entry name" value="RsmE family RNA methyltransferase"/>
    <property type="match status" value="1"/>
</dbReference>
<keyword evidence="5 12" id="KW-0963">Cytoplasm</keyword>
<proteinExistence type="inferred from homology"/>
<evidence type="ECO:0000256" key="2">
    <source>
        <dbReference type="ARBA" id="ARBA00005528"/>
    </source>
</evidence>
<keyword evidence="7 12" id="KW-0489">Methyltransferase</keyword>
<comment type="caution">
    <text evidence="14">The sequence shown here is derived from an EMBL/GenBank/DDBJ whole genome shotgun (WGS) entry which is preliminary data.</text>
</comment>
<comment type="function">
    <text evidence="10 12">Specifically methylates the N3 position of the uracil ring of uridine 1498 (m3U1498) in 16S rRNA. Acts on the fully assembled 30S ribosomal subunit.</text>
</comment>
<keyword evidence="15" id="KW-1185">Reference proteome</keyword>
<dbReference type="AlphaFoldDB" id="A0A839ZEU3"/>
<protein>
    <recommendedName>
        <fullName evidence="4 12">Ribosomal RNA small subunit methyltransferase E</fullName>
        <ecNumber evidence="3 12">2.1.1.193</ecNumber>
    </recommendedName>
</protein>
<dbReference type="RefSeq" id="WP_183191431.1">
    <property type="nucleotide sequence ID" value="NZ_JACICD010000009.1"/>
</dbReference>
<evidence type="ECO:0000256" key="9">
    <source>
        <dbReference type="ARBA" id="ARBA00022691"/>
    </source>
</evidence>
<evidence type="ECO:0000313" key="15">
    <source>
        <dbReference type="Proteomes" id="UP000533469"/>
    </source>
</evidence>
<comment type="subcellular location">
    <subcellularLocation>
        <location evidence="1 12">Cytoplasm</location>
    </subcellularLocation>
</comment>
<keyword evidence="6 12" id="KW-0698">rRNA processing</keyword>
<reference evidence="14 15" key="1">
    <citation type="submission" date="2020-08" db="EMBL/GenBank/DDBJ databases">
        <title>Genomic Encyclopedia of Type Strains, Phase IV (KMG-IV): sequencing the most valuable type-strain genomes for metagenomic binning, comparative biology and taxonomic classification.</title>
        <authorList>
            <person name="Goeker M."/>
        </authorList>
    </citation>
    <scope>NUCLEOTIDE SEQUENCE [LARGE SCALE GENOMIC DNA]</scope>
    <source>
        <strain evidence="14 15">DSM 5895</strain>
    </source>
</reference>
<evidence type="ECO:0000313" key="14">
    <source>
        <dbReference type="EMBL" id="MBB3773284.1"/>
    </source>
</evidence>
<dbReference type="PANTHER" id="PTHR30027:SF3">
    <property type="entry name" value="16S RRNA (URACIL(1498)-N(3))-METHYLTRANSFERASE"/>
    <property type="match status" value="1"/>
</dbReference>
<sequence length="259" mass="28288">MARPHEDSTDHPYDFRAQRLFVEDDLGEGALVPLDRDRAHYVSDVIRLEVGGHLHLFNGREGEWRARREAGGRREVLLRCEARLRAQAPRPDLDYVFAPLKHARLDYMVQKAVEMGAGRLQPVMTQHTQATRVNTERMRANAVEAAEQCGILSIPDVLEPLPFTRWLAGLEAGRTLLFCDEAAPLADPLAPLRAALPGPLAVLIGPEGGFAEGERRQLQGRAGTIVLSLGPRILRADTAAVAALALVEAARQGAAPPAD</sequence>
<evidence type="ECO:0000256" key="7">
    <source>
        <dbReference type="ARBA" id="ARBA00022603"/>
    </source>
</evidence>
<dbReference type="Gene3D" id="2.40.240.20">
    <property type="entry name" value="Hypothetical PUA domain-like, domain 1"/>
    <property type="match status" value="1"/>
</dbReference>
<dbReference type="CDD" id="cd18084">
    <property type="entry name" value="RsmE-like"/>
    <property type="match status" value="1"/>
</dbReference>
<dbReference type="EMBL" id="JACICD010000009">
    <property type="protein sequence ID" value="MBB3773284.1"/>
    <property type="molecule type" value="Genomic_DNA"/>
</dbReference>
<feature type="domain" description="Ribosomal RNA small subunit methyltransferase E methyltransferase" evidence="13">
    <location>
        <begin position="91"/>
        <end position="247"/>
    </location>
</feature>
<evidence type="ECO:0000256" key="3">
    <source>
        <dbReference type="ARBA" id="ARBA00012328"/>
    </source>
</evidence>
<dbReference type="SUPFAM" id="SSF75217">
    <property type="entry name" value="alpha/beta knot"/>
    <property type="match status" value="1"/>
</dbReference>
<dbReference type="InterPro" id="IPR029028">
    <property type="entry name" value="Alpha/beta_knot_MTases"/>
</dbReference>
<dbReference type="Gene3D" id="3.40.1280.10">
    <property type="match status" value="1"/>
</dbReference>
<dbReference type="Pfam" id="PF04452">
    <property type="entry name" value="Methyltrans_RNA"/>
    <property type="match status" value="1"/>
</dbReference>
<dbReference type="NCBIfam" id="NF008696">
    <property type="entry name" value="PRK11713.3-5"/>
    <property type="match status" value="1"/>
</dbReference>
<dbReference type="Proteomes" id="UP000533469">
    <property type="component" value="Unassembled WGS sequence"/>
</dbReference>
<dbReference type="GO" id="GO:0070042">
    <property type="term" value="F:rRNA (uridine-N3-)-methyltransferase activity"/>
    <property type="evidence" value="ECO:0007669"/>
    <property type="project" value="TreeGrafter"/>
</dbReference>
<name>A0A839ZEU3_9HYPH</name>
<dbReference type="PANTHER" id="PTHR30027">
    <property type="entry name" value="RIBOSOMAL RNA SMALL SUBUNIT METHYLTRANSFERASE E"/>
    <property type="match status" value="1"/>
</dbReference>
<evidence type="ECO:0000259" key="13">
    <source>
        <dbReference type="Pfam" id="PF04452"/>
    </source>
</evidence>
<keyword evidence="9 12" id="KW-0949">S-adenosyl-L-methionine</keyword>
<gene>
    <name evidence="14" type="ORF">FHS55_003917</name>
</gene>
<evidence type="ECO:0000256" key="4">
    <source>
        <dbReference type="ARBA" id="ARBA00013673"/>
    </source>
</evidence>
<dbReference type="InterPro" id="IPR006700">
    <property type="entry name" value="RsmE"/>
</dbReference>
<dbReference type="EC" id="2.1.1.193" evidence="3 12"/>
<dbReference type="GO" id="GO:0070475">
    <property type="term" value="P:rRNA base methylation"/>
    <property type="evidence" value="ECO:0007669"/>
    <property type="project" value="TreeGrafter"/>
</dbReference>
<dbReference type="PIRSF" id="PIRSF015601">
    <property type="entry name" value="MTase_slr0722"/>
    <property type="match status" value="1"/>
</dbReference>
<evidence type="ECO:0000256" key="11">
    <source>
        <dbReference type="ARBA" id="ARBA00047944"/>
    </source>
</evidence>
<evidence type="ECO:0000256" key="5">
    <source>
        <dbReference type="ARBA" id="ARBA00022490"/>
    </source>
</evidence>
<evidence type="ECO:0000256" key="6">
    <source>
        <dbReference type="ARBA" id="ARBA00022552"/>
    </source>
</evidence>
<evidence type="ECO:0000256" key="12">
    <source>
        <dbReference type="PIRNR" id="PIRNR015601"/>
    </source>
</evidence>
<evidence type="ECO:0000256" key="1">
    <source>
        <dbReference type="ARBA" id="ARBA00004496"/>
    </source>
</evidence>
<keyword evidence="8 12" id="KW-0808">Transferase</keyword>
<dbReference type="InterPro" id="IPR029026">
    <property type="entry name" value="tRNA_m1G_MTases_N"/>
</dbReference>
<comment type="catalytic activity">
    <reaction evidence="11 12">
        <text>uridine(1498) in 16S rRNA + S-adenosyl-L-methionine = N(3)-methyluridine(1498) in 16S rRNA + S-adenosyl-L-homocysteine + H(+)</text>
        <dbReference type="Rhea" id="RHEA:42920"/>
        <dbReference type="Rhea" id="RHEA-COMP:10283"/>
        <dbReference type="Rhea" id="RHEA-COMP:10284"/>
        <dbReference type="ChEBI" id="CHEBI:15378"/>
        <dbReference type="ChEBI" id="CHEBI:57856"/>
        <dbReference type="ChEBI" id="CHEBI:59789"/>
        <dbReference type="ChEBI" id="CHEBI:65315"/>
        <dbReference type="ChEBI" id="CHEBI:74502"/>
        <dbReference type="EC" id="2.1.1.193"/>
    </reaction>
</comment>
<evidence type="ECO:0000256" key="10">
    <source>
        <dbReference type="ARBA" id="ARBA00025699"/>
    </source>
</evidence>